<dbReference type="Pfam" id="PF13246">
    <property type="entry name" value="Cation_ATPase"/>
    <property type="match status" value="1"/>
</dbReference>
<evidence type="ECO:0000256" key="1">
    <source>
        <dbReference type="ARBA" id="ARBA00004141"/>
    </source>
</evidence>
<dbReference type="SFLD" id="SFLDF00027">
    <property type="entry name" value="p-type_atpase"/>
    <property type="match status" value="1"/>
</dbReference>
<dbReference type="SUPFAM" id="SSF81653">
    <property type="entry name" value="Calcium ATPase, transduction domain A"/>
    <property type="match status" value="1"/>
</dbReference>
<dbReference type="GO" id="GO:0005524">
    <property type="term" value="F:ATP binding"/>
    <property type="evidence" value="ECO:0007669"/>
    <property type="project" value="UniProtKB-UniRule"/>
</dbReference>
<comment type="catalytic activity">
    <reaction evidence="12 17">
        <text>ATP + H2O + phospholipidSide 1 = ADP + phosphate + phospholipidSide 2.</text>
        <dbReference type="EC" id="7.6.2.1"/>
    </reaction>
</comment>
<feature type="active site" description="4-aspartylphosphate intermediate" evidence="14">
    <location>
        <position position="490"/>
    </location>
</feature>
<feature type="compositionally biased region" description="Polar residues" evidence="18">
    <location>
        <begin position="1337"/>
        <end position="1346"/>
    </location>
</feature>
<dbReference type="InterPro" id="IPR008250">
    <property type="entry name" value="ATPase_P-typ_transduc_dom_A_sf"/>
</dbReference>
<accession>A0A0C2XWH5</accession>
<feature type="binding site" evidence="16">
    <location>
        <position position="989"/>
    </location>
    <ligand>
        <name>Mg(2+)</name>
        <dbReference type="ChEBI" id="CHEBI:18420"/>
    </ligand>
</feature>
<dbReference type="InterPro" id="IPR023214">
    <property type="entry name" value="HAD_sf"/>
</dbReference>
<feature type="binding site" evidence="15">
    <location>
        <position position="677"/>
    </location>
    <ligand>
        <name>ATP</name>
        <dbReference type="ChEBI" id="CHEBI:30616"/>
    </ligand>
</feature>
<protein>
    <recommendedName>
        <fullName evidence="17">Phospholipid-transporting ATPase</fullName>
        <ecNumber evidence="17">7.6.2.1</ecNumber>
    </recommendedName>
</protein>
<dbReference type="InterPro" id="IPR044492">
    <property type="entry name" value="P_typ_ATPase_HD_dom"/>
</dbReference>
<feature type="binding site" evidence="16">
    <location>
        <position position="985"/>
    </location>
    <ligand>
        <name>Mg(2+)</name>
        <dbReference type="ChEBI" id="CHEBI:18420"/>
    </ligand>
</feature>
<feature type="transmembrane region" description="Helical" evidence="17">
    <location>
        <begin position="106"/>
        <end position="124"/>
    </location>
</feature>
<dbReference type="SUPFAM" id="SSF81665">
    <property type="entry name" value="Calcium ATPase, transmembrane domain M"/>
    <property type="match status" value="1"/>
</dbReference>
<gene>
    <name evidence="21" type="ORF">M408DRAFT_61361</name>
</gene>
<feature type="binding site" evidence="16">
    <location>
        <position position="492"/>
    </location>
    <ligand>
        <name>Mg(2+)</name>
        <dbReference type="ChEBI" id="CHEBI:18420"/>
    </ligand>
</feature>
<dbReference type="OrthoDB" id="377733at2759"/>
<comment type="subcellular location">
    <subcellularLocation>
        <location evidence="1 17">Membrane</location>
        <topology evidence="1 17">Multi-pass membrane protein</topology>
    </subcellularLocation>
</comment>
<keyword evidence="3" id="KW-0597">Phosphoprotein</keyword>
<feature type="region of interest" description="Disordered" evidence="18">
    <location>
        <begin position="1296"/>
        <end position="1348"/>
    </location>
</feature>
<evidence type="ECO:0000256" key="16">
    <source>
        <dbReference type="PIRSR" id="PIRSR606539-3"/>
    </source>
</evidence>
<dbReference type="SFLD" id="SFLDG00002">
    <property type="entry name" value="C1.7:_P-type_atpase_like"/>
    <property type="match status" value="1"/>
</dbReference>
<proteinExistence type="inferred from homology"/>
<feature type="binding site" evidence="15">
    <location>
        <position position="491"/>
    </location>
    <ligand>
        <name>ATP</name>
        <dbReference type="ChEBI" id="CHEBI:30616"/>
    </ligand>
</feature>
<dbReference type="HOGENOM" id="CLU_000846_1_1_1"/>
<feature type="transmembrane region" description="Helical" evidence="17">
    <location>
        <begin position="1078"/>
        <end position="1095"/>
    </location>
</feature>
<dbReference type="NCBIfam" id="TIGR01494">
    <property type="entry name" value="ATPase_P-type"/>
    <property type="match status" value="1"/>
</dbReference>
<evidence type="ECO:0000256" key="7">
    <source>
        <dbReference type="ARBA" id="ARBA00022840"/>
    </source>
</evidence>
<dbReference type="EMBL" id="KN824278">
    <property type="protein sequence ID" value="KIM33227.1"/>
    <property type="molecule type" value="Genomic_DNA"/>
</dbReference>
<feature type="domain" description="P-type ATPase C-terminal" evidence="20">
    <location>
        <begin position="1011"/>
        <end position="1262"/>
    </location>
</feature>
<comment type="cofactor">
    <cofactor evidence="16">
        <name>Mg(2+)</name>
        <dbReference type="ChEBI" id="CHEBI:18420"/>
    </cofactor>
</comment>
<dbReference type="PANTHER" id="PTHR24092:SF153">
    <property type="entry name" value="PHOSPHOLIPID-TRANSPORTING ATPASE"/>
    <property type="match status" value="1"/>
</dbReference>
<keyword evidence="11 17" id="KW-0472">Membrane</keyword>
<organism evidence="21 22">
    <name type="scientific">Serendipita vermifera MAFF 305830</name>
    <dbReference type="NCBI Taxonomy" id="933852"/>
    <lineage>
        <taxon>Eukaryota</taxon>
        <taxon>Fungi</taxon>
        <taxon>Dikarya</taxon>
        <taxon>Basidiomycota</taxon>
        <taxon>Agaricomycotina</taxon>
        <taxon>Agaricomycetes</taxon>
        <taxon>Sebacinales</taxon>
        <taxon>Serendipitaceae</taxon>
        <taxon>Serendipita</taxon>
    </lineage>
</organism>
<keyword evidence="8 16" id="KW-0460">Magnesium</keyword>
<dbReference type="Pfam" id="PF16212">
    <property type="entry name" value="PhoLip_ATPase_C"/>
    <property type="match status" value="1"/>
</dbReference>
<feature type="binding site" evidence="15">
    <location>
        <position position="492"/>
    </location>
    <ligand>
        <name>ATP</name>
        <dbReference type="ChEBI" id="CHEBI:30616"/>
    </ligand>
</feature>
<dbReference type="GO" id="GO:0005886">
    <property type="term" value="C:plasma membrane"/>
    <property type="evidence" value="ECO:0007669"/>
    <property type="project" value="TreeGrafter"/>
</dbReference>
<dbReference type="PRINTS" id="PR00119">
    <property type="entry name" value="CATATPASE"/>
</dbReference>
<dbReference type="InterPro" id="IPR006539">
    <property type="entry name" value="P-type_ATPase_IV"/>
</dbReference>
<evidence type="ECO:0000256" key="3">
    <source>
        <dbReference type="ARBA" id="ARBA00022553"/>
    </source>
</evidence>
<keyword evidence="6 15" id="KW-0547">Nucleotide-binding</keyword>
<dbReference type="InterPro" id="IPR001757">
    <property type="entry name" value="P_typ_ATPase"/>
</dbReference>
<evidence type="ECO:0000259" key="20">
    <source>
        <dbReference type="Pfam" id="PF16212"/>
    </source>
</evidence>
<feature type="binding site" evidence="15">
    <location>
        <position position="741"/>
    </location>
    <ligand>
        <name>ATP</name>
        <dbReference type="ChEBI" id="CHEBI:30616"/>
    </ligand>
</feature>
<dbReference type="Proteomes" id="UP000054097">
    <property type="component" value="Unassembled WGS sequence"/>
</dbReference>
<dbReference type="InterPro" id="IPR018303">
    <property type="entry name" value="ATPase_P-typ_P_site"/>
</dbReference>
<evidence type="ECO:0000256" key="11">
    <source>
        <dbReference type="ARBA" id="ARBA00023136"/>
    </source>
</evidence>
<evidence type="ECO:0000256" key="5">
    <source>
        <dbReference type="ARBA" id="ARBA00022723"/>
    </source>
</evidence>
<evidence type="ECO:0000256" key="18">
    <source>
        <dbReference type="SAM" id="MobiDB-lite"/>
    </source>
</evidence>
<dbReference type="GO" id="GO:0045332">
    <property type="term" value="P:phospholipid translocation"/>
    <property type="evidence" value="ECO:0007669"/>
    <property type="project" value="TreeGrafter"/>
</dbReference>
<feature type="binding site" evidence="15">
    <location>
        <position position="490"/>
    </location>
    <ligand>
        <name>ATP</name>
        <dbReference type="ChEBI" id="CHEBI:30616"/>
    </ligand>
</feature>
<evidence type="ECO:0000256" key="17">
    <source>
        <dbReference type="RuleBase" id="RU362033"/>
    </source>
</evidence>
<evidence type="ECO:0000259" key="19">
    <source>
        <dbReference type="Pfam" id="PF16209"/>
    </source>
</evidence>
<evidence type="ECO:0000256" key="13">
    <source>
        <dbReference type="ARBA" id="ARBA00049128"/>
    </source>
</evidence>
<evidence type="ECO:0000256" key="12">
    <source>
        <dbReference type="ARBA" id="ARBA00034036"/>
    </source>
</evidence>
<evidence type="ECO:0000256" key="4">
    <source>
        <dbReference type="ARBA" id="ARBA00022692"/>
    </source>
</evidence>
<feature type="transmembrane region" description="Helical" evidence="17">
    <location>
        <begin position="83"/>
        <end position="100"/>
    </location>
</feature>
<feature type="region of interest" description="Disordered" evidence="18">
    <location>
        <begin position="548"/>
        <end position="568"/>
    </location>
</feature>
<dbReference type="EC" id="7.6.2.1" evidence="17"/>
<dbReference type="GO" id="GO:0140326">
    <property type="term" value="F:ATPase-coupled intramembrane lipid transporter activity"/>
    <property type="evidence" value="ECO:0007669"/>
    <property type="project" value="UniProtKB-EC"/>
</dbReference>
<evidence type="ECO:0000256" key="6">
    <source>
        <dbReference type="ARBA" id="ARBA00022741"/>
    </source>
</evidence>
<feature type="transmembrane region" description="Helical" evidence="17">
    <location>
        <begin position="1191"/>
        <end position="1212"/>
    </location>
</feature>
<dbReference type="SUPFAM" id="SSF81660">
    <property type="entry name" value="Metal cation-transporting ATPase, ATP-binding domain N"/>
    <property type="match status" value="1"/>
</dbReference>
<name>A0A0C2XWH5_SERVB</name>
<dbReference type="PROSITE" id="PS00154">
    <property type="entry name" value="ATPASE_E1_E2"/>
    <property type="match status" value="1"/>
</dbReference>
<evidence type="ECO:0000256" key="15">
    <source>
        <dbReference type="PIRSR" id="PIRSR606539-2"/>
    </source>
</evidence>
<dbReference type="InterPro" id="IPR023298">
    <property type="entry name" value="ATPase_P-typ_TM_dom_sf"/>
</dbReference>
<evidence type="ECO:0000256" key="14">
    <source>
        <dbReference type="PIRSR" id="PIRSR606539-1"/>
    </source>
</evidence>
<dbReference type="GO" id="GO:0000287">
    <property type="term" value="F:magnesium ion binding"/>
    <property type="evidence" value="ECO:0007669"/>
    <property type="project" value="UniProtKB-UniRule"/>
</dbReference>
<comment type="catalytic activity">
    <reaction evidence="13">
        <text>a 1,2-diacyl-sn-glycero-3-phosphoethanolamine(out) + ATP + H2O = a 1,2-diacyl-sn-glycero-3-phosphoethanolamine(in) + ADP + phosphate + H(+)</text>
        <dbReference type="Rhea" id="RHEA:66132"/>
        <dbReference type="ChEBI" id="CHEBI:15377"/>
        <dbReference type="ChEBI" id="CHEBI:15378"/>
        <dbReference type="ChEBI" id="CHEBI:30616"/>
        <dbReference type="ChEBI" id="CHEBI:43474"/>
        <dbReference type="ChEBI" id="CHEBI:64612"/>
        <dbReference type="ChEBI" id="CHEBI:456216"/>
    </reaction>
    <physiologicalReaction direction="left-to-right" evidence="13">
        <dbReference type="Rhea" id="RHEA:66133"/>
    </physiologicalReaction>
</comment>
<keyword evidence="7 15" id="KW-0067">ATP-binding</keyword>
<feature type="compositionally biased region" description="Basic and acidic residues" evidence="18">
    <location>
        <begin position="1326"/>
        <end position="1336"/>
    </location>
</feature>
<evidence type="ECO:0000256" key="9">
    <source>
        <dbReference type="ARBA" id="ARBA00022967"/>
    </source>
</evidence>
<feature type="binding site" evidence="15">
    <location>
        <position position="822"/>
    </location>
    <ligand>
        <name>ATP</name>
        <dbReference type="ChEBI" id="CHEBI:30616"/>
    </ligand>
</feature>
<feature type="binding site" evidence="15">
    <location>
        <position position="823"/>
    </location>
    <ligand>
        <name>ATP</name>
        <dbReference type="ChEBI" id="CHEBI:30616"/>
    </ligand>
</feature>
<dbReference type="PANTHER" id="PTHR24092">
    <property type="entry name" value="PROBABLE PHOSPHOLIPID-TRANSPORTING ATPASE"/>
    <property type="match status" value="1"/>
</dbReference>
<feature type="compositionally biased region" description="Polar residues" evidence="18">
    <location>
        <begin position="1309"/>
        <end position="1325"/>
    </location>
</feature>
<sequence length="1432" mass="160093">MTTSKRSLLQRFRDFDIAKVFTPAPPPPVPRTVYIHRPLPDSYFVTKRGQTKVRKDARYATNQVVTSKYTIITFLPRNLLEQFRRIANIFFAFICILQFFPRFSTISPGLVILPLLIVLLISAVKDGYEDVKRHQGDRKVNHSRTLVLEGEGYQNHNGFGSKSKTFTAGIRIPYRKKKASKKSVDVSSDGTAAETQQNDDDLVDIETPNPHWRTTAWEDVRVGDFVKIRCDEPFPCDIIICATSEPEDVAYVETKNLDGETNLKSRHNVASLGHLRSAEACARASAYRIEADKPETNMYRLNAKITELNEKGEEASRPEAVNLDTMVLRGTVLRNTEWLIGIVLFTGRDTKIVLNSGGTPSKRSKVERQMNPMVFINLSLLAIVGILCSIADAQLEQQSLDRSGYWVYGEPKPDDNPSFNGFTTFFNALITFQNVVPISLYISIEFVRTCQALFIYFDGDMYYEPADQAALSRSWNLSDDLGQIKFLVSDKTGTLTQNSMVFRMCSVGGKIYEGDADDSTMDAQLREKPADALAETTVGGADVEEIPLTSMSSNGHGAPTDPNSNYPPLNPNVPHFKDAQLTEDIQNSISSGSIHGRFLNGFLTTLALCHTAIASVDEDDGSISYKAQSPDESALVQAAADVGFMFLGKDKDILRLKTPFMEGDSVEEYELLHVLDFTSARKRMSVIVRKLEPEGDGKDRKVFLMAKGADSVIIDRLKSGQDALTKTTEEHLEYFASSGLRTLCLAYKIIPEEEYEEWSHRYHEATIALDNREDEIEKVSDEMERGLKLLGATAIEDKLQDGVPETIADLKRAGIKIWVATGDKLETAISIGYSTNLIAADSNIIVVRGGEYGKESAVYTQLRDTAEKFFPNDGIMELDEVHPPEIATTEKPSTSPKPGNLRRAASGLSDILGDDNGRKPGGFILVIDGAALGHALDEEFTKQLLLQIGLRCEAVVCCRVSPLQKAQLVHMIKDNLGVLTLAIGDGANDVSMIQAADIGVGISGEEGLQAVNSSDYAIAQFRYIKRLLLVHGHWSYARNANMIGNFFYKNLVMVAVLFWFQIYCAWSTTYVIDYTYLLFWNVFWSLAPVIAIGVFDRHVDDDILMAIPELYKYGREGTHFGLKIFAWYMFDAIAQSAIVFFFITYSYALTTARADGYEIAMYEYSATMVLATVIIVNLFNGLNTAAWTGWVFFAVSLGIVLVWVFTAVYSTIRPGWFVTASYGNYYLLFTSVDFWFGLIFTVPLALLPRYLYKAIRFIFYPNDFDILRWIKKRNPHANFAADPALGGKLKARAEGTQSHFEVEDDDRSMTSSVQPPRRSFQSSRPNLRDDWRHGSRTDMSTGQSVANRGFNFSAEEGGIAIRRTQTNLSERYLQRINGQGQAGNRLRNNPYMTAASAPAREGGNSRRHSLSVTASILRRSMRRQKEDDSQNP</sequence>
<dbReference type="Gene3D" id="3.40.1110.10">
    <property type="entry name" value="Calcium-transporting ATPase, cytoplasmic domain N"/>
    <property type="match status" value="2"/>
</dbReference>
<dbReference type="STRING" id="933852.A0A0C2XWH5"/>
<reference evidence="22" key="2">
    <citation type="submission" date="2015-01" db="EMBL/GenBank/DDBJ databases">
        <title>Evolutionary Origins and Diversification of the Mycorrhizal Mutualists.</title>
        <authorList>
            <consortium name="DOE Joint Genome Institute"/>
            <consortium name="Mycorrhizal Genomics Consortium"/>
            <person name="Kohler A."/>
            <person name="Kuo A."/>
            <person name="Nagy L.G."/>
            <person name="Floudas D."/>
            <person name="Copeland A."/>
            <person name="Barry K.W."/>
            <person name="Cichocki N."/>
            <person name="Veneault-Fourrey C."/>
            <person name="LaButti K."/>
            <person name="Lindquist E.A."/>
            <person name="Lipzen A."/>
            <person name="Lundell T."/>
            <person name="Morin E."/>
            <person name="Murat C."/>
            <person name="Riley R."/>
            <person name="Ohm R."/>
            <person name="Sun H."/>
            <person name="Tunlid A."/>
            <person name="Henrissat B."/>
            <person name="Grigoriev I.V."/>
            <person name="Hibbett D.S."/>
            <person name="Martin F."/>
        </authorList>
    </citation>
    <scope>NUCLEOTIDE SEQUENCE [LARGE SCALE GENOMIC DNA]</scope>
    <source>
        <strain evidence="22">MAFF 305830</strain>
    </source>
</reference>
<keyword evidence="10 17" id="KW-1133">Transmembrane helix</keyword>
<feature type="transmembrane region" description="Helical" evidence="17">
    <location>
        <begin position="373"/>
        <end position="395"/>
    </location>
</feature>
<evidence type="ECO:0000256" key="10">
    <source>
        <dbReference type="ARBA" id="ARBA00022989"/>
    </source>
</evidence>
<feature type="binding site" evidence="15">
    <location>
        <position position="989"/>
    </location>
    <ligand>
        <name>ATP</name>
        <dbReference type="ChEBI" id="CHEBI:30616"/>
    </ligand>
</feature>
<feature type="transmembrane region" description="Helical" evidence="17">
    <location>
        <begin position="1159"/>
        <end position="1179"/>
    </location>
</feature>
<reference evidence="21 22" key="1">
    <citation type="submission" date="2014-04" db="EMBL/GenBank/DDBJ databases">
        <authorList>
            <consortium name="DOE Joint Genome Institute"/>
            <person name="Kuo A."/>
            <person name="Zuccaro A."/>
            <person name="Kohler A."/>
            <person name="Nagy L.G."/>
            <person name="Floudas D."/>
            <person name="Copeland A."/>
            <person name="Barry K.W."/>
            <person name="Cichocki N."/>
            <person name="Veneault-Fourrey C."/>
            <person name="LaButti K."/>
            <person name="Lindquist E.A."/>
            <person name="Lipzen A."/>
            <person name="Lundell T."/>
            <person name="Morin E."/>
            <person name="Murat C."/>
            <person name="Sun H."/>
            <person name="Tunlid A."/>
            <person name="Henrissat B."/>
            <person name="Grigoriev I.V."/>
            <person name="Hibbett D.S."/>
            <person name="Martin F."/>
            <person name="Nordberg H.P."/>
            <person name="Cantor M.N."/>
            <person name="Hua S.X."/>
        </authorList>
    </citation>
    <scope>NUCLEOTIDE SEQUENCE [LARGE SCALE GENOMIC DNA]</scope>
    <source>
        <strain evidence="21 22">MAFF 305830</strain>
    </source>
</reference>
<evidence type="ECO:0000256" key="2">
    <source>
        <dbReference type="ARBA" id="ARBA00008109"/>
    </source>
</evidence>
<keyword evidence="5 16" id="KW-0479">Metal-binding</keyword>
<dbReference type="GO" id="GO:0016887">
    <property type="term" value="F:ATP hydrolysis activity"/>
    <property type="evidence" value="ECO:0007669"/>
    <property type="project" value="InterPro"/>
</dbReference>
<dbReference type="Pfam" id="PF16209">
    <property type="entry name" value="PhoLip_ATPase_N"/>
    <property type="match status" value="1"/>
</dbReference>
<feature type="binding site" evidence="15">
    <location>
        <position position="821"/>
    </location>
    <ligand>
        <name>ATP</name>
        <dbReference type="ChEBI" id="CHEBI:30616"/>
    </ligand>
</feature>
<feature type="binding site" evidence="15">
    <location>
        <position position="959"/>
    </location>
    <ligand>
        <name>ATP</name>
        <dbReference type="ChEBI" id="CHEBI:30616"/>
    </ligand>
</feature>
<feature type="domain" description="P-type ATPase N-terminal" evidence="19">
    <location>
        <begin position="54"/>
        <end position="109"/>
    </location>
</feature>
<feature type="binding site" evidence="15">
    <location>
        <position position="965"/>
    </location>
    <ligand>
        <name>ATP</name>
        <dbReference type="ChEBI" id="CHEBI:30616"/>
    </ligand>
</feature>
<feature type="region of interest" description="Disordered" evidence="18">
    <location>
        <begin position="181"/>
        <end position="204"/>
    </location>
</feature>
<keyword evidence="4 17" id="KW-0812">Transmembrane</keyword>
<feature type="binding site" evidence="16">
    <location>
        <position position="490"/>
    </location>
    <ligand>
        <name>Mg(2+)</name>
        <dbReference type="ChEBI" id="CHEBI:18420"/>
    </ligand>
</feature>
<dbReference type="SFLD" id="SFLDS00003">
    <property type="entry name" value="Haloacid_Dehalogenase"/>
    <property type="match status" value="1"/>
</dbReference>
<feature type="transmembrane region" description="Helical" evidence="17">
    <location>
        <begin position="1224"/>
        <end position="1247"/>
    </location>
</feature>
<dbReference type="InterPro" id="IPR032631">
    <property type="entry name" value="P-type_ATPase_N"/>
</dbReference>
<keyword evidence="22" id="KW-1185">Reference proteome</keyword>
<feature type="transmembrane region" description="Helical" evidence="17">
    <location>
        <begin position="1125"/>
        <end position="1147"/>
    </location>
</feature>
<dbReference type="Gene3D" id="1.20.1110.10">
    <property type="entry name" value="Calcium-transporting ATPase, transmembrane domain"/>
    <property type="match status" value="1"/>
</dbReference>
<feature type="compositionally biased region" description="Polar residues" evidence="18">
    <location>
        <begin position="549"/>
        <end position="567"/>
    </location>
</feature>
<dbReference type="InterPro" id="IPR036412">
    <property type="entry name" value="HAD-like_sf"/>
</dbReference>
<dbReference type="NCBIfam" id="TIGR01652">
    <property type="entry name" value="ATPase-Plipid"/>
    <property type="match status" value="1"/>
</dbReference>
<evidence type="ECO:0000313" key="22">
    <source>
        <dbReference type="Proteomes" id="UP000054097"/>
    </source>
</evidence>
<feature type="binding site" evidence="15">
    <location>
        <position position="632"/>
    </location>
    <ligand>
        <name>ATP</name>
        <dbReference type="ChEBI" id="CHEBI:30616"/>
    </ligand>
</feature>
<comment type="similarity">
    <text evidence="2 17">Belongs to the cation transport ATPase (P-type) (TC 3.A.3) family. Type IV subfamily.</text>
</comment>
<evidence type="ECO:0000256" key="8">
    <source>
        <dbReference type="ARBA" id="ARBA00022842"/>
    </source>
</evidence>
<keyword evidence="9 17" id="KW-1278">Translocase</keyword>
<dbReference type="FunFam" id="3.40.1110.10:FF:000087">
    <property type="entry name" value="Phospholipid-transporting ATPase"/>
    <property type="match status" value="1"/>
</dbReference>
<dbReference type="InterPro" id="IPR032630">
    <property type="entry name" value="P_typ_ATPase_c"/>
</dbReference>
<dbReference type="SUPFAM" id="SSF56784">
    <property type="entry name" value="HAD-like"/>
    <property type="match status" value="1"/>
</dbReference>
<feature type="binding site" evidence="15">
    <location>
        <position position="988"/>
    </location>
    <ligand>
        <name>ATP</name>
        <dbReference type="ChEBI" id="CHEBI:30616"/>
    </ligand>
</feature>
<dbReference type="InterPro" id="IPR023299">
    <property type="entry name" value="ATPase_P-typ_cyto_dom_N"/>
</dbReference>
<dbReference type="Gene3D" id="3.40.50.1000">
    <property type="entry name" value="HAD superfamily/HAD-like"/>
    <property type="match status" value="2"/>
</dbReference>
<feature type="binding site" evidence="15">
    <location>
        <position position="707"/>
    </location>
    <ligand>
        <name>ATP</name>
        <dbReference type="ChEBI" id="CHEBI:30616"/>
    </ligand>
</feature>
<feature type="transmembrane region" description="Helical" evidence="17">
    <location>
        <begin position="1051"/>
        <end position="1072"/>
    </location>
</feature>
<evidence type="ECO:0000313" key="21">
    <source>
        <dbReference type="EMBL" id="KIM33227.1"/>
    </source>
</evidence>
<dbReference type="Gene3D" id="2.70.150.10">
    <property type="entry name" value="Calcium-transporting ATPase, cytoplasmic transduction domain A"/>
    <property type="match status" value="1"/>
</dbReference>
<feature type="transmembrane region" description="Helical" evidence="17">
    <location>
        <begin position="425"/>
        <end position="444"/>
    </location>
</feature>